<gene>
    <name evidence="1" type="ORF">ABGF40_04510</name>
</gene>
<keyword evidence="2" id="KW-1185">Reference proteome</keyword>
<dbReference type="Proteomes" id="UP001629536">
    <property type="component" value="Unassembled WGS sequence"/>
</dbReference>
<proteinExistence type="predicted"/>
<evidence type="ECO:0000313" key="1">
    <source>
        <dbReference type="EMBL" id="MFM1524929.1"/>
    </source>
</evidence>
<organism evidence="1 2">
    <name type="scientific">Helcococcus bovis</name>
    <dbReference type="NCBI Taxonomy" id="3153252"/>
    <lineage>
        <taxon>Bacteria</taxon>
        <taxon>Bacillati</taxon>
        <taxon>Bacillota</taxon>
        <taxon>Tissierellia</taxon>
        <taxon>Tissierellales</taxon>
        <taxon>Peptoniphilaceae</taxon>
        <taxon>Helcococcus</taxon>
    </lineage>
</organism>
<accession>A0ABW9F6N8</accession>
<name>A0ABW9F6N8_9FIRM</name>
<comment type="caution">
    <text evidence="1">The sequence shown here is derived from an EMBL/GenBank/DDBJ whole genome shotgun (WGS) entry which is preliminary data.</text>
</comment>
<sequence>MDEWKNRPLDNVYPFVFIDAVRENGLIVKNLYT</sequence>
<protein>
    <submittedName>
        <fullName evidence="1">Uncharacterized protein</fullName>
    </submittedName>
</protein>
<reference evidence="1 2" key="1">
    <citation type="journal article" date="2024" name="Front. Microbiol.">
        <title>Pangenomic and biochemical analyses of Helcococcus ovis reveal widespread tetracycline resistance and a novel bacterial species, Helcococcus bovis.</title>
        <authorList>
            <person name="Cunha F."/>
            <person name="Zhai Y."/>
            <person name="Casaro S."/>
            <person name="Jones K.L."/>
            <person name="Hernandez M."/>
            <person name="Bisinotto R.S."/>
            <person name="Kariyawasam S."/>
            <person name="Brown M.B."/>
            <person name="Phillips A."/>
            <person name="Jeong K.C."/>
            <person name="Galvao K.N."/>
        </authorList>
    </citation>
    <scope>NUCLEOTIDE SEQUENCE [LARGE SCALE GENOMIC DNA]</scope>
    <source>
        <strain evidence="1 2">KG197</strain>
    </source>
</reference>
<dbReference type="EMBL" id="JBFNFH010000008">
    <property type="protein sequence ID" value="MFM1524929.1"/>
    <property type="molecule type" value="Genomic_DNA"/>
</dbReference>
<evidence type="ECO:0000313" key="2">
    <source>
        <dbReference type="Proteomes" id="UP001629536"/>
    </source>
</evidence>